<reference evidence="1 2" key="1">
    <citation type="submission" date="2014-11" db="EMBL/GenBank/DDBJ databases">
        <title>Analysis of complete genome sequence of novel adenoviruses in Antarctic penguin.</title>
        <authorList>
            <person name="Lee S.-Y."/>
            <person name="Song J.-W."/>
        </authorList>
    </citation>
    <scope>NUCLEOTIDE SEQUENCE [LARGE SCALE GENOMIC DNA]</scope>
    <source>
        <strain evidence="1">CSPAdV_2</strain>
    </source>
</reference>
<accession>A0A161C6B0</accession>
<evidence type="ECO:0000313" key="1">
    <source>
        <dbReference type="EMBL" id="ALB78150.1"/>
    </source>
</evidence>
<gene>
    <name evidence="1" type="ORF">CSPAdV-2_gp15</name>
</gene>
<sequence>MWANKFLDHFVPKDFHPFEVIKYLDYPGEPIHEGTYQEILKLRKEIWITVRDLKDLIYLNNIHEDCHIQNRTLNSILAKHTTCSNLNSLFKMHLDAQALKYQYENRAKFIPSEASQMKRK</sequence>
<organism evidence="1 2">
    <name type="scientific">Chinstrap penguin adenovirus 2</name>
    <dbReference type="NCBI Taxonomy" id="1434088"/>
    <lineage>
        <taxon>Viruses</taxon>
        <taxon>Varidnaviria</taxon>
        <taxon>Bamfordvirae</taxon>
        <taxon>Preplasmiviricota</taxon>
        <taxon>Polisuviricotina</taxon>
        <taxon>Pharingeaviricetes</taxon>
        <taxon>Rowavirales</taxon>
        <taxon>Adenoviridae</taxon>
        <taxon>Siadenovirus</taxon>
        <taxon>Siadenovirus spheniscidae</taxon>
        <taxon>Penguin siadenovirus A</taxon>
    </lineage>
</organism>
<proteinExistence type="predicted"/>
<dbReference type="KEGG" id="vg:39105706"/>
<keyword evidence="2" id="KW-1185">Reference proteome</keyword>
<evidence type="ECO:0000313" key="2">
    <source>
        <dbReference type="Proteomes" id="UP000150550"/>
    </source>
</evidence>
<dbReference type="Proteomes" id="UP000150550">
    <property type="component" value="Segment"/>
</dbReference>
<name>A0A161C6B0_9ADEN</name>
<protein>
    <submittedName>
        <fullName evidence="1">33K protein</fullName>
    </submittedName>
</protein>
<dbReference type="EMBL" id="KP144329">
    <property type="protein sequence ID" value="ALB78150.1"/>
    <property type="molecule type" value="Genomic_DNA"/>
</dbReference>